<gene>
    <name evidence="3" type="ORF">C1H46_044704</name>
</gene>
<comment type="similarity">
    <text evidence="1">Belongs to the eukaryotic mitochondrial porin (TC 1.B.8.1) family.</text>
</comment>
<proteinExistence type="inferred from homology"/>
<dbReference type="Pfam" id="PF01459">
    <property type="entry name" value="Porin_3"/>
    <property type="match status" value="1"/>
</dbReference>
<keyword evidence="2" id="KW-0472">Membrane</keyword>
<keyword evidence="2" id="KW-1133">Transmembrane helix</keyword>
<dbReference type="GO" id="GO:0005741">
    <property type="term" value="C:mitochondrial outer membrane"/>
    <property type="evidence" value="ECO:0007669"/>
    <property type="project" value="InterPro"/>
</dbReference>
<organism evidence="3 4">
    <name type="scientific">Malus baccata</name>
    <name type="common">Siberian crab apple</name>
    <name type="synonym">Pyrus baccata</name>
    <dbReference type="NCBI Taxonomy" id="106549"/>
    <lineage>
        <taxon>Eukaryota</taxon>
        <taxon>Viridiplantae</taxon>
        <taxon>Streptophyta</taxon>
        <taxon>Embryophyta</taxon>
        <taxon>Tracheophyta</taxon>
        <taxon>Spermatophyta</taxon>
        <taxon>Magnoliopsida</taxon>
        <taxon>eudicotyledons</taxon>
        <taxon>Gunneridae</taxon>
        <taxon>Pentapetalae</taxon>
        <taxon>rosids</taxon>
        <taxon>fabids</taxon>
        <taxon>Rosales</taxon>
        <taxon>Rosaceae</taxon>
        <taxon>Amygdaloideae</taxon>
        <taxon>Maleae</taxon>
        <taxon>Malus</taxon>
    </lineage>
</organism>
<protein>
    <submittedName>
        <fullName evidence="3">Uncharacterized protein</fullName>
    </submittedName>
</protein>
<dbReference type="EMBL" id="VIEB01002557">
    <property type="protein sequence ID" value="TQD69766.1"/>
    <property type="molecule type" value="Genomic_DNA"/>
</dbReference>
<evidence type="ECO:0000313" key="4">
    <source>
        <dbReference type="Proteomes" id="UP000315295"/>
    </source>
</evidence>
<dbReference type="InterPro" id="IPR027246">
    <property type="entry name" value="Porin_Euk/Tom40"/>
</dbReference>
<dbReference type="AlphaFoldDB" id="A0A540K6A7"/>
<feature type="transmembrane region" description="Helical" evidence="2">
    <location>
        <begin position="27"/>
        <end position="45"/>
    </location>
</feature>
<dbReference type="Gene3D" id="2.40.160.10">
    <property type="entry name" value="Porin"/>
    <property type="match status" value="1"/>
</dbReference>
<keyword evidence="4" id="KW-1185">Reference proteome</keyword>
<dbReference type="InterPro" id="IPR023614">
    <property type="entry name" value="Porin_dom_sf"/>
</dbReference>
<dbReference type="PANTHER" id="PTHR11743:SF60">
    <property type="entry name" value="MITOCHONDRIAL OUTER MEMBRANE PROTEIN PORIN 1"/>
    <property type="match status" value="1"/>
</dbReference>
<dbReference type="Proteomes" id="UP000315295">
    <property type="component" value="Unassembled WGS sequence"/>
</dbReference>
<dbReference type="InterPro" id="IPR001925">
    <property type="entry name" value="Porin_Euk"/>
</dbReference>
<dbReference type="STRING" id="106549.A0A540K6A7"/>
<dbReference type="GO" id="GO:0008308">
    <property type="term" value="F:voltage-gated monoatomic anion channel activity"/>
    <property type="evidence" value="ECO:0007669"/>
    <property type="project" value="InterPro"/>
</dbReference>
<name>A0A540K6A7_MALBA</name>
<evidence type="ECO:0000256" key="2">
    <source>
        <dbReference type="SAM" id="Phobius"/>
    </source>
</evidence>
<accession>A0A540K6A7</accession>
<keyword evidence="2" id="KW-0812">Transmembrane</keyword>
<evidence type="ECO:0000256" key="1">
    <source>
        <dbReference type="ARBA" id="ARBA00009624"/>
    </source>
</evidence>
<comment type="caution">
    <text evidence="3">The sequence shown here is derived from an EMBL/GenBank/DDBJ whole genome shotgun (WGS) entry which is preliminary data.</text>
</comment>
<reference evidence="3 4" key="1">
    <citation type="journal article" date="2019" name="G3 (Bethesda)">
        <title>Sequencing of a Wild Apple (Malus baccata) Genome Unravels the Differences Between Cultivated and Wild Apple Species Regarding Disease Resistance and Cold Tolerance.</title>
        <authorList>
            <person name="Chen X."/>
        </authorList>
    </citation>
    <scope>NUCLEOTIDE SEQUENCE [LARGE SCALE GENOMIC DNA]</scope>
    <source>
        <strain evidence="4">cv. Shandingzi</strain>
        <tissue evidence="3">Leaves</tissue>
    </source>
</reference>
<evidence type="ECO:0000313" key="3">
    <source>
        <dbReference type="EMBL" id="TQD69766.1"/>
    </source>
</evidence>
<dbReference type="PANTHER" id="PTHR11743">
    <property type="entry name" value="VOLTAGE-DEPENDENT ANION-SELECTIVE CHANNEL"/>
    <property type="match status" value="1"/>
</dbReference>
<sequence length="158" mass="17432">MVGPGLYTDIGKKARGIAIPPFTLSDICMYVCVYMCMYKFGYLLYKDYQSDKKFTITTFSPTGVAITTSGTNKGELFLGDVNTQLKNKNVTTDIKVDTDSNLSTTITVDQPAPGLKAIFCFKVPDQRSGKVGLLYVVKLMGRCGSLCVVKHFINRDQL</sequence>